<keyword evidence="2" id="KW-1185">Reference proteome</keyword>
<name>A0ABD3US84_9LAMI</name>
<proteinExistence type="predicted"/>
<protein>
    <submittedName>
        <fullName evidence="1">Uncharacterized protein</fullName>
    </submittedName>
</protein>
<dbReference type="Proteomes" id="UP001634393">
    <property type="component" value="Unassembled WGS sequence"/>
</dbReference>
<gene>
    <name evidence="1" type="ORF">ACJIZ3_013004</name>
</gene>
<organism evidence="1 2">
    <name type="scientific">Penstemon smallii</name>
    <dbReference type="NCBI Taxonomy" id="265156"/>
    <lineage>
        <taxon>Eukaryota</taxon>
        <taxon>Viridiplantae</taxon>
        <taxon>Streptophyta</taxon>
        <taxon>Embryophyta</taxon>
        <taxon>Tracheophyta</taxon>
        <taxon>Spermatophyta</taxon>
        <taxon>Magnoliopsida</taxon>
        <taxon>eudicotyledons</taxon>
        <taxon>Gunneridae</taxon>
        <taxon>Pentapetalae</taxon>
        <taxon>asterids</taxon>
        <taxon>lamiids</taxon>
        <taxon>Lamiales</taxon>
        <taxon>Plantaginaceae</taxon>
        <taxon>Cheloneae</taxon>
        <taxon>Penstemon</taxon>
    </lineage>
</organism>
<evidence type="ECO:0000313" key="1">
    <source>
        <dbReference type="EMBL" id="KAL3851122.1"/>
    </source>
</evidence>
<evidence type="ECO:0000313" key="2">
    <source>
        <dbReference type="Proteomes" id="UP001634393"/>
    </source>
</evidence>
<dbReference type="AlphaFoldDB" id="A0ABD3US84"/>
<comment type="caution">
    <text evidence="1">The sequence shown here is derived from an EMBL/GenBank/DDBJ whole genome shotgun (WGS) entry which is preliminary data.</text>
</comment>
<dbReference type="EMBL" id="JBJXBP010000001">
    <property type="protein sequence ID" value="KAL3851122.1"/>
    <property type="molecule type" value="Genomic_DNA"/>
</dbReference>
<accession>A0ABD3US84</accession>
<reference evidence="1 2" key="1">
    <citation type="submission" date="2024-12" db="EMBL/GenBank/DDBJ databases">
        <title>The unique morphological basis and parallel evolutionary history of personate flowers in Penstemon.</title>
        <authorList>
            <person name="Depatie T.H."/>
            <person name="Wessinger C.A."/>
        </authorList>
    </citation>
    <scope>NUCLEOTIDE SEQUENCE [LARGE SCALE GENOMIC DNA]</scope>
    <source>
        <strain evidence="1">WTNN_2</strain>
        <tissue evidence="1">Leaf</tissue>
    </source>
</reference>
<sequence>MVPEVVNAIYNRSVLLLRICSIQNQNLCLNELNEFATYHNIMNNYNNAYKNSIELHKSWSTIMIWAGRANEAIMVMG</sequence>